<name>A0A2R6S766_9APHY</name>
<keyword evidence="2" id="KW-1185">Reference proteome</keyword>
<comment type="caution">
    <text evidence="1">The sequence shown here is derived from an EMBL/GenBank/DDBJ whole genome shotgun (WGS) entry which is preliminary data.</text>
</comment>
<dbReference type="OrthoDB" id="2800703at2759"/>
<proteinExistence type="predicted"/>
<sequence length="725" mass="81745">MVAPLDAIDWEKLLAEKDKDKSQAVLKASPAPVTYLSGSILRNTTLLGALWNLGTAPSRSLKTISSALWGRIAEWKSDRRMRSLVTNGQMLKQQEAMYAAALRMQSPKLQSSSAVKAGSCSNQIQPKVLESRLKHVSAQLDAQICYPPVELYKEFLDLLYIVCSGKYAAKLVSRIWDLLLLELRRGNAVHFVTAMESDPDVRDVHLLLRFLAEGKLSGWTVVPPGFSPGSRPAAKSVVRRTTFSSDSYKTVLRITDGFYDLLLGLLGKCPKVVHEAFDSEHLHLLWIQYMVAYTGDSDHIEISHVIEQLTYHYHKYPKFLDISLPKPIQCLVLFLSSMSDPSELNHAVQHIVTSISAFRPSHTAWLDMASVFDEQPGLRAGELAHPALPFLCFATHLMQHSETAAEMMMASDFLDTLHDLWVSGFHPPEKCETGRWVLQDKRGPAMRILSCLAFSAMASHEGLRPWLAKRLVATDGMCSWFWDVATHALYQRLCHTGPHWSDICASVQPLALSIMEKYSKFPQDHGLKNRLVNPESLVWIFQTSHDQVVDEKIRSFALDVLIHIAMEPSMQWKEALHVLDSCNEDTVDILYCALSNFITHYLDSVRINRGGDKDTPASVAKSLRPLHDMTISRNLFMSNPLDRFVMFMSNAARKNSHVSIALGRSNVIGLIDKLLAGRFDLSAMDEPSFEWRVRTCYDVCLKMMDTDAEHLKKGELPVTRWDEQI</sequence>
<accession>A0A2R6S766</accession>
<protein>
    <submittedName>
        <fullName evidence="1">Uncharacterized protein</fullName>
    </submittedName>
</protein>
<dbReference type="AlphaFoldDB" id="A0A2R6S766"/>
<organism evidence="1 2">
    <name type="scientific">Hermanssonia centrifuga</name>
    <dbReference type="NCBI Taxonomy" id="98765"/>
    <lineage>
        <taxon>Eukaryota</taxon>
        <taxon>Fungi</taxon>
        <taxon>Dikarya</taxon>
        <taxon>Basidiomycota</taxon>
        <taxon>Agaricomycotina</taxon>
        <taxon>Agaricomycetes</taxon>
        <taxon>Polyporales</taxon>
        <taxon>Meruliaceae</taxon>
        <taxon>Hermanssonia</taxon>
    </lineage>
</organism>
<dbReference type="EMBL" id="MLYV02000002">
    <property type="protein sequence ID" value="PSS38130.1"/>
    <property type="molecule type" value="Genomic_DNA"/>
</dbReference>
<dbReference type="Proteomes" id="UP000186601">
    <property type="component" value="Unassembled WGS sequence"/>
</dbReference>
<evidence type="ECO:0000313" key="2">
    <source>
        <dbReference type="Proteomes" id="UP000186601"/>
    </source>
</evidence>
<reference evidence="1 2" key="1">
    <citation type="submission" date="2018-02" db="EMBL/GenBank/DDBJ databases">
        <title>Genome sequence of the basidiomycete white-rot fungus Phlebia centrifuga.</title>
        <authorList>
            <person name="Granchi Z."/>
            <person name="Peng M."/>
            <person name="de Vries R.P."/>
            <person name="Hilden K."/>
            <person name="Makela M.R."/>
            <person name="Grigoriev I."/>
            <person name="Riley R."/>
        </authorList>
    </citation>
    <scope>NUCLEOTIDE SEQUENCE [LARGE SCALE GENOMIC DNA]</scope>
    <source>
        <strain evidence="1 2">FBCC195</strain>
    </source>
</reference>
<gene>
    <name evidence="1" type="ORF">PHLCEN_2v37</name>
</gene>
<evidence type="ECO:0000313" key="1">
    <source>
        <dbReference type="EMBL" id="PSS38130.1"/>
    </source>
</evidence>
<dbReference type="InterPro" id="IPR016024">
    <property type="entry name" value="ARM-type_fold"/>
</dbReference>
<dbReference type="SUPFAM" id="SSF48371">
    <property type="entry name" value="ARM repeat"/>
    <property type="match status" value="1"/>
</dbReference>